<keyword evidence="4" id="KW-1185">Reference proteome</keyword>
<feature type="compositionally biased region" description="Pro residues" evidence="1">
    <location>
        <begin position="208"/>
        <end position="217"/>
    </location>
</feature>
<evidence type="ECO:0000313" key="3">
    <source>
        <dbReference type="EMBL" id="MBP2372613.1"/>
    </source>
</evidence>
<accession>A0ABS4W8U3</accession>
<dbReference type="SUPFAM" id="SSF49785">
    <property type="entry name" value="Galactose-binding domain-like"/>
    <property type="match status" value="1"/>
</dbReference>
<dbReference type="EMBL" id="JAGIOE010000001">
    <property type="protein sequence ID" value="MBP2372613.1"/>
    <property type="molecule type" value="Genomic_DNA"/>
</dbReference>
<sequence length="524" mass="54418">MSQPIDAGAVLGGRYQVTESVLTSADGDQVLSGIDQVLNRPVSILVGSTANASQLATSAREIATGERYAAVQVLDLGISEGNTYLVTNLAEPADLLDLVVQADSTYVEPFYTDTLGTEIFGVSRSSEPASYEDDAEYYEDQRAQEEQRPAMLDRLPEISLNEKLNNIKGRFTRGRQVPPAAAPVAPPATVGSSTEQAPAVPASSAPSPAAPVVPSPEAPAATMAAPVTPPAPPVVKPAPKVTRMEQPDHAEEPVVTSAAALAAAQKSRGITVDESGQRVPSSFPVAAQSYSEPLADEYEDEEAGEGGKKTTRLLVGALLCAVLVLAVVFAYNTLGGGKPSPVATGTPTQSATESGSASGETSQSPSAEAVKPKIADITRLVPGNQDLNSDTDNTLAKAIDGNPASLYKSYSYTSPQFGGLASNMVFIVELKKQSDISEIQLEGLNGSGGSFEIRVGKTNNLSDAKMVSSGSFTGPTVTVPVSGEDDASAQGQYVFLNVTELPRRASGANASRPYGLQIGEFRVS</sequence>
<dbReference type="RefSeq" id="WP_209905906.1">
    <property type="nucleotide sequence ID" value="NZ_BAAAMI010000019.1"/>
</dbReference>
<evidence type="ECO:0000313" key="4">
    <source>
        <dbReference type="Proteomes" id="UP000766570"/>
    </source>
</evidence>
<keyword evidence="2" id="KW-0472">Membrane</keyword>
<name>A0ABS4W8U3_9MICC</name>
<feature type="compositionally biased region" description="Low complexity" evidence="1">
    <location>
        <begin position="197"/>
        <end position="207"/>
    </location>
</feature>
<feature type="region of interest" description="Disordered" evidence="1">
    <location>
        <begin position="269"/>
        <end position="305"/>
    </location>
</feature>
<evidence type="ECO:0008006" key="5">
    <source>
        <dbReference type="Google" id="ProtNLM"/>
    </source>
</evidence>
<feature type="transmembrane region" description="Helical" evidence="2">
    <location>
        <begin position="313"/>
        <end position="331"/>
    </location>
</feature>
<feature type="compositionally biased region" description="Polar residues" evidence="1">
    <location>
        <begin position="343"/>
        <end position="366"/>
    </location>
</feature>
<dbReference type="Proteomes" id="UP000766570">
    <property type="component" value="Unassembled WGS sequence"/>
</dbReference>
<organism evidence="3 4">
    <name type="scientific">Paeniglutamicibacter psychrophenolicus</name>
    <dbReference type="NCBI Taxonomy" id="257454"/>
    <lineage>
        <taxon>Bacteria</taxon>
        <taxon>Bacillati</taxon>
        <taxon>Actinomycetota</taxon>
        <taxon>Actinomycetes</taxon>
        <taxon>Micrococcales</taxon>
        <taxon>Micrococcaceae</taxon>
        <taxon>Paeniglutamicibacter</taxon>
    </lineage>
</organism>
<evidence type="ECO:0000256" key="1">
    <source>
        <dbReference type="SAM" id="MobiDB-lite"/>
    </source>
</evidence>
<dbReference type="InterPro" id="IPR008979">
    <property type="entry name" value="Galactose-bd-like_sf"/>
</dbReference>
<feature type="region of interest" description="Disordered" evidence="1">
    <location>
        <begin position="175"/>
        <end position="231"/>
    </location>
</feature>
<protein>
    <recommendedName>
        <fullName evidence="5">ABC transporter substrate-binding protein</fullName>
    </recommendedName>
</protein>
<evidence type="ECO:0000256" key="2">
    <source>
        <dbReference type="SAM" id="Phobius"/>
    </source>
</evidence>
<keyword evidence="2" id="KW-1133">Transmembrane helix</keyword>
<feature type="region of interest" description="Disordered" evidence="1">
    <location>
        <begin position="338"/>
        <end position="371"/>
    </location>
</feature>
<gene>
    <name evidence="3" type="ORF">JOF46_000525</name>
</gene>
<reference evidence="3 4" key="1">
    <citation type="submission" date="2021-03" db="EMBL/GenBank/DDBJ databases">
        <title>Sequencing the genomes of 1000 actinobacteria strains.</title>
        <authorList>
            <person name="Klenk H.-P."/>
        </authorList>
    </citation>
    <scope>NUCLEOTIDE SEQUENCE [LARGE SCALE GENOMIC DNA]</scope>
    <source>
        <strain evidence="3 4">DSM 15454</strain>
    </source>
</reference>
<dbReference type="Gene3D" id="2.60.120.260">
    <property type="entry name" value="Galactose-binding domain-like"/>
    <property type="match status" value="1"/>
</dbReference>
<proteinExistence type="predicted"/>
<feature type="compositionally biased region" description="Acidic residues" evidence="1">
    <location>
        <begin position="294"/>
        <end position="304"/>
    </location>
</feature>
<keyword evidence="2" id="KW-0812">Transmembrane</keyword>
<comment type="caution">
    <text evidence="3">The sequence shown here is derived from an EMBL/GenBank/DDBJ whole genome shotgun (WGS) entry which is preliminary data.</text>
</comment>